<dbReference type="InterPro" id="IPR015421">
    <property type="entry name" value="PyrdxlP-dep_Trfase_major"/>
</dbReference>
<keyword evidence="3" id="KW-0032">Aminotransferase</keyword>
<dbReference type="Gene3D" id="3.40.640.10">
    <property type="entry name" value="Type I PLP-dependent aspartate aminotransferase-like (Major domain)"/>
    <property type="match status" value="1"/>
</dbReference>
<name>N6W1B1_9GAMM</name>
<dbReference type="OrthoDB" id="9764293at2"/>
<keyword evidence="4" id="KW-1185">Reference proteome</keyword>
<dbReference type="PANTHER" id="PTHR43586">
    <property type="entry name" value="CYSTEINE DESULFURASE"/>
    <property type="match status" value="1"/>
</dbReference>
<dbReference type="eggNOG" id="COG0520">
    <property type="taxonomic scope" value="Bacteria"/>
</dbReference>
<keyword evidence="1" id="KW-0663">Pyridoxal phosphate</keyword>
<reference evidence="3 4" key="1">
    <citation type="journal article" date="2013" name="Genome Announc.">
        <title>Genome Sequence of the Polycyclic Aromatic Hydrocarbon-Degrading Bacterium Strain Marinobacter nanhaiticus D15-8WT.</title>
        <authorList>
            <person name="Cui Z."/>
            <person name="Gao W."/>
            <person name="Li Q."/>
            <person name="Xu G."/>
            <person name="Zheng L."/>
        </authorList>
    </citation>
    <scope>NUCLEOTIDE SEQUENCE [LARGE SCALE GENOMIC DNA]</scope>
    <source>
        <strain evidence="3 4">D15-8W</strain>
    </source>
</reference>
<dbReference type="HOGENOM" id="CLU_003433_2_1_6"/>
<evidence type="ECO:0000256" key="1">
    <source>
        <dbReference type="ARBA" id="ARBA00022898"/>
    </source>
</evidence>
<dbReference type="AlphaFoldDB" id="N6W1B1"/>
<dbReference type="PATRIC" id="fig|626887.3.peg.4189"/>
<keyword evidence="3" id="KW-0808">Transferase</keyword>
<dbReference type="InterPro" id="IPR000192">
    <property type="entry name" value="Aminotrans_V_dom"/>
</dbReference>
<dbReference type="InterPro" id="IPR015422">
    <property type="entry name" value="PyrdxlP-dep_Trfase_small"/>
</dbReference>
<evidence type="ECO:0000313" key="4">
    <source>
        <dbReference type="Proteomes" id="UP000013165"/>
    </source>
</evidence>
<feature type="domain" description="Aminotransferase class V" evidence="2">
    <location>
        <begin position="15"/>
        <end position="347"/>
    </location>
</feature>
<gene>
    <name evidence="3" type="ORF">J057_20925</name>
</gene>
<dbReference type="EMBL" id="APLQ01000014">
    <property type="protein sequence ID" value="ENO13899.1"/>
    <property type="molecule type" value="Genomic_DNA"/>
</dbReference>
<evidence type="ECO:0000259" key="2">
    <source>
        <dbReference type="Pfam" id="PF00266"/>
    </source>
</evidence>
<comment type="caution">
    <text evidence="3">The sequence shown here is derived from an EMBL/GenBank/DDBJ whole genome shotgun (WGS) entry which is preliminary data.</text>
</comment>
<dbReference type="PANTHER" id="PTHR43586:SF15">
    <property type="entry name" value="BLR3095 PROTEIN"/>
    <property type="match status" value="1"/>
</dbReference>
<dbReference type="SUPFAM" id="SSF53383">
    <property type="entry name" value="PLP-dependent transferases"/>
    <property type="match status" value="1"/>
</dbReference>
<dbReference type="Pfam" id="PF00266">
    <property type="entry name" value="Aminotran_5"/>
    <property type="match status" value="1"/>
</dbReference>
<dbReference type="Gene3D" id="3.90.1150.10">
    <property type="entry name" value="Aspartate Aminotransferase, domain 1"/>
    <property type="match status" value="1"/>
</dbReference>
<organism evidence="3 4">
    <name type="scientific">Marinobacter nanhaiticus D15-8W</name>
    <dbReference type="NCBI Taxonomy" id="626887"/>
    <lineage>
        <taxon>Bacteria</taxon>
        <taxon>Pseudomonadati</taxon>
        <taxon>Pseudomonadota</taxon>
        <taxon>Gammaproteobacteria</taxon>
        <taxon>Pseudomonadales</taxon>
        <taxon>Marinobacteraceae</taxon>
        <taxon>Marinobacter</taxon>
    </lineage>
</organism>
<dbReference type="STRING" id="626887.J057_20925"/>
<dbReference type="GO" id="GO:0008483">
    <property type="term" value="F:transaminase activity"/>
    <property type="evidence" value="ECO:0007669"/>
    <property type="project" value="UniProtKB-KW"/>
</dbReference>
<proteinExistence type="predicted"/>
<sequence length="375" mass="41872">MDLDAEFKLDEDLCYLNHAAVAPWPARSAEAVERFARQNAHRGAAHYPRWMAVEKQLRQNLAHLINAPSLSDIALVKSTSEALSFVAYGLDWQAGDEIVISDQEFPSNRIVWESLADQGVRVRVVSLDTEDCEAALIDAFNPSTRMLAISSVQYGTGLRLDLERLGRACREADVLFCVDSIQSLGAFPLDVQRAHIDFTMADGHKWLLGPEGLGVFYVRPNLRDQLKLTEFGWHMIEKRGDFSQEGWQVAEDATRFECGSPNSMGAHALEASTALLLEIGMDKVASLVLDRTETLEEELQKIRGIEILSSREAHRQSGILTFRVEGYDSQVLYQDLMARNVICASRGGGVRFSPHCYTSDAVIERAVERVAECLR</sequence>
<protein>
    <submittedName>
        <fullName evidence="3">Aminotransferase class V-fold PLP-dependent enzyme</fullName>
    </submittedName>
</protein>
<accession>N6W1B1</accession>
<dbReference type="InterPro" id="IPR015424">
    <property type="entry name" value="PyrdxlP-dep_Trfase"/>
</dbReference>
<dbReference type="Proteomes" id="UP000013165">
    <property type="component" value="Unassembled WGS sequence"/>
</dbReference>
<evidence type="ECO:0000313" key="3">
    <source>
        <dbReference type="EMBL" id="ENO13899.1"/>
    </source>
</evidence>
<dbReference type="RefSeq" id="WP_004582120.1">
    <property type="nucleotide sequence ID" value="NZ_AP028878.1"/>
</dbReference>